<dbReference type="NCBIfam" id="NF003589">
    <property type="entry name" value="PRK05254.1-2"/>
    <property type="match status" value="1"/>
</dbReference>
<dbReference type="HAMAP" id="MF_00148">
    <property type="entry name" value="UDG"/>
    <property type="match status" value="1"/>
</dbReference>
<evidence type="ECO:0000256" key="5">
    <source>
        <dbReference type="ARBA" id="ARBA00018429"/>
    </source>
</evidence>
<evidence type="ECO:0000313" key="14">
    <source>
        <dbReference type="Proteomes" id="UP001501727"/>
    </source>
</evidence>
<protein>
    <recommendedName>
        <fullName evidence="5 9">Uracil-DNA glycosylase</fullName>
        <shortName evidence="9">UDG</shortName>
        <ecNumber evidence="4 9">3.2.2.27</ecNumber>
    </recommendedName>
</protein>
<feature type="domain" description="Uracil-DNA glycosylase-like" evidence="12">
    <location>
        <begin position="102"/>
        <end position="262"/>
    </location>
</feature>
<keyword evidence="6 9" id="KW-0227">DNA damage</keyword>
<keyword evidence="14" id="KW-1185">Reference proteome</keyword>
<reference evidence="14" key="1">
    <citation type="journal article" date="2019" name="Int. J. Syst. Evol. Microbiol.">
        <title>The Global Catalogue of Microorganisms (GCM) 10K type strain sequencing project: providing services to taxonomists for standard genome sequencing and annotation.</title>
        <authorList>
            <consortium name="The Broad Institute Genomics Platform"/>
            <consortium name="The Broad Institute Genome Sequencing Center for Infectious Disease"/>
            <person name="Wu L."/>
            <person name="Ma J."/>
        </authorList>
    </citation>
    <scope>NUCLEOTIDE SEQUENCE [LARGE SCALE GENOMIC DNA]</scope>
    <source>
        <strain evidence="14">JCM 16916</strain>
    </source>
</reference>
<evidence type="ECO:0000256" key="4">
    <source>
        <dbReference type="ARBA" id="ARBA00012030"/>
    </source>
</evidence>
<sequence>MLFPIPDSRFPIPDSRFPIPDSRFPIPDSRFPIPDSRFPIPDSRFPIPMPDDRIKLEPSWKARIGDYLQREDMRALSAFLRERHAAGARIFPPARQIFAAFDATPFDAVKVVILGQDPYHGRGQAHGLCFSVLPGVPVPPSLDNMFKEIQRDLGIARPDHGYLMPWAQRGVLLLNSVLTVEEGRAGSHQGKGWEGFTDHVVETLGREREGLVFLLWGSYAQKKGAVIDPRRHRVLRTTHPSPLSAHRGFLGCGHFSATNDYLSRSGQAPVDWSLPPRAQLEVA</sequence>
<dbReference type="PROSITE" id="PS00130">
    <property type="entry name" value="U_DNA_GLYCOSYLASE"/>
    <property type="match status" value="1"/>
</dbReference>
<keyword evidence="7 9" id="KW-0378">Hydrolase</keyword>
<evidence type="ECO:0000256" key="2">
    <source>
        <dbReference type="ARBA" id="ARBA00002631"/>
    </source>
</evidence>
<evidence type="ECO:0000256" key="6">
    <source>
        <dbReference type="ARBA" id="ARBA00022763"/>
    </source>
</evidence>
<dbReference type="SUPFAM" id="SSF52141">
    <property type="entry name" value="Uracil-DNA glycosylase-like"/>
    <property type="match status" value="1"/>
</dbReference>
<evidence type="ECO:0000256" key="9">
    <source>
        <dbReference type="HAMAP-Rule" id="MF_00148"/>
    </source>
</evidence>
<dbReference type="PANTHER" id="PTHR11264:SF0">
    <property type="entry name" value="URACIL-DNA GLYCOSYLASE"/>
    <property type="match status" value="1"/>
</dbReference>
<evidence type="ECO:0000256" key="10">
    <source>
        <dbReference type="PROSITE-ProRule" id="PRU10072"/>
    </source>
</evidence>
<dbReference type="InterPro" id="IPR036895">
    <property type="entry name" value="Uracil-DNA_glycosylase-like_sf"/>
</dbReference>
<comment type="caution">
    <text evidence="13">The sequence shown here is derived from an EMBL/GenBank/DDBJ whole genome shotgun (WGS) entry which is preliminary data.</text>
</comment>
<dbReference type="Proteomes" id="UP001501727">
    <property type="component" value="Unassembled WGS sequence"/>
</dbReference>
<evidence type="ECO:0000256" key="8">
    <source>
        <dbReference type="ARBA" id="ARBA00023204"/>
    </source>
</evidence>
<dbReference type="Gene3D" id="3.40.470.10">
    <property type="entry name" value="Uracil-DNA glycosylase-like domain"/>
    <property type="match status" value="1"/>
</dbReference>
<evidence type="ECO:0000256" key="7">
    <source>
        <dbReference type="ARBA" id="ARBA00022801"/>
    </source>
</evidence>
<gene>
    <name evidence="9 13" type="primary">ung</name>
    <name evidence="13" type="ORF">GCM10022229_03950</name>
</gene>
<organism evidence="13 14">
    <name type="scientific">Luteimonas lutimaris</name>
    <dbReference type="NCBI Taxonomy" id="698645"/>
    <lineage>
        <taxon>Bacteria</taxon>
        <taxon>Pseudomonadati</taxon>
        <taxon>Pseudomonadota</taxon>
        <taxon>Gammaproteobacteria</taxon>
        <taxon>Lysobacterales</taxon>
        <taxon>Lysobacteraceae</taxon>
        <taxon>Luteimonas</taxon>
    </lineage>
</organism>
<comment type="function">
    <text evidence="2 9 11">Excises uracil residues from the DNA which can arise as a result of misincorporation of dUMP residues by DNA polymerase or due to deamination of cytosine.</text>
</comment>
<dbReference type="CDD" id="cd10027">
    <property type="entry name" value="UDG-F1-like"/>
    <property type="match status" value="1"/>
</dbReference>
<dbReference type="NCBIfam" id="TIGR00628">
    <property type="entry name" value="ung"/>
    <property type="match status" value="1"/>
</dbReference>
<comment type="similarity">
    <text evidence="3 9 11">Belongs to the uracil-DNA glycosylase (UDG) superfamily. UNG family.</text>
</comment>
<keyword evidence="9" id="KW-0963">Cytoplasm</keyword>
<dbReference type="InterPro" id="IPR018085">
    <property type="entry name" value="Ura-DNA_Glyclase_AS"/>
</dbReference>
<feature type="active site" description="Proton acceptor" evidence="9 10">
    <location>
        <position position="117"/>
    </location>
</feature>
<comment type="subcellular location">
    <subcellularLocation>
        <location evidence="9">Cytoplasm</location>
    </subcellularLocation>
</comment>
<evidence type="ECO:0000259" key="12">
    <source>
        <dbReference type="SMART" id="SM00986"/>
    </source>
</evidence>
<evidence type="ECO:0000256" key="11">
    <source>
        <dbReference type="RuleBase" id="RU003780"/>
    </source>
</evidence>
<dbReference type="NCBIfam" id="NF003592">
    <property type="entry name" value="PRK05254.1-5"/>
    <property type="match status" value="1"/>
</dbReference>
<evidence type="ECO:0000256" key="3">
    <source>
        <dbReference type="ARBA" id="ARBA00008184"/>
    </source>
</evidence>
<name>A0ABP7M7Y9_9GAMM</name>
<evidence type="ECO:0000313" key="13">
    <source>
        <dbReference type="EMBL" id="GAA3914178.1"/>
    </source>
</evidence>
<dbReference type="Pfam" id="PF03167">
    <property type="entry name" value="UDG"/>
    <property type="match status" value="1"/>
</dbReference>
<dbReference type="PANTHER" id="PTHR11264">
    <property type="entry name" value="URACIL-DNA GLYCOSYLASE"/>
    <property type="match status" value="1"/>
</dbReference>
<comment type="catalytic activity">
    <reaction evidence="1 9 11">
        <text>Hydrolyzes single-stranded DNA or mismatched double-stranded DNA and polynucleotides, releasing free uracil.</text>
        <dbReference type="EC" id="3.2.2.27"/>
    </reaction>
</comment>
<dbReference type="SMART" id="SM00986">
    <property type="entry name" value="UDG"/>
    <property type="match status" value="1"/>
</dbReference>
<dbReference type="SMART" id="SM00987">
    <property type="entry name" value="UreE_C"/>
    <property type="match status" value="1"/>
</dbReference>
<dbReference type="InterPro" id="IPR002043">
    <property type="entry name" value="UDG_fam1"/>
</dbReference>
<dbReference type="NCBIfam" id="NF003588">
    <property type="entry name" value="PRK05254.1-1"/>
    <property type="match status" value="1"/>
</dbReference>
<keyword evidence="8 9" id="KW-0234">DNA repair</keyword>
<dbReference type="EC" id="3.2.2.27" evidence="4 9"/>
<proteinExistence type="inferred from homology"/>
<accession>A0ABP7M7Y9</accession>
<evidence type="ECO:0000256" key="1">
    <source>
        <dbReference type="ARBA" id="ARBA00001400"/>
    </source>
</evidence>
<dbReference type="NCBIfam" id="NF003591">
    <property type="entry name" value="PRK05254.1-4"/>
    <property type="match status" value="1"/>
</dbReference>
<dbReference type="InterPro" id="IPR005122">
    <property type="entry name" value="Uracil-DNA_glycosylase-like"/>
</dbReference>
<dbReference type="EMBL" id="BAAAZU010000002">
    <property type="protein sequence ID" value="GAA3914178.1"/>
    <property type="molecule type" value="Genomic_DNA"/>
</dbReference>